<dbReference type="InterPro" id="IPR036396">
    <property type="entry name" value="Cyt_P450_sf"/>
</dbReference>
<dbReference type="GO" id="GO:0005506">
    <property type="term" value="F:iron ion binding"/>
    <property type="evidence" value="ECO:0007669"/>
    <property type="project" value="InterPro"/>
</dbReference>
<dbReference type="OrthoDB" id="1470350at2759"/>
<keyword evidence="4 12" id="KW-0349">Heme</keyword>
<proteinExistence type="inferred from homology"/>
<dbReference type="GO" id="GO:0020037">
    <property type="term" value="F:heme binding"/>
    <property type="evidence" value="ECO:0007669"/>
    <property type="project" value="InterPro"/>
</dbReference>
<feature type="transmembrane region" description="Helical" evidence="14">
    <location>
        <begin position="6"/>
        <end position="30"/>
    </location>
</feature>
<evidence type="ECO:0000256" key="5">
    <source>
        <dbReference type="ARBA" id="ARBA00022692"/>
    </source>
</evidence>
<keyword evidence="9 12" id="KW-0408">Iron</keyword>
<dbReference type="Proteomes" id="UP000481861">
    <property type="component" value="Unassembled WGS sequence"/>
</dbReference>
<evidence type="ECO:0000256" key="11">
    <source>
        <dbReference type="ARBA" id="ARBA00023136"/>
    </source>
</evidence>
<keyword evidence="11 14" id="KW-0472">Membrane</keyword>
<sequence>MALSDFGLSSVVGIAASAGLFLSLVSLYTISRLAYNNWFHPLAHIPGPISASASGLTYNLHMRNGTIIPWLMDLHKKYGDVVRVNPTEVSFISGDTAWQDIYGFRTGKNKTGAYLKDRSWFAKPVVKTYSLIVADEPTHSRMRRNLSHAFSDKALRDQEGIVQGFVDLLVHRLHEQVQNNVYAIDIMRWYNYTTFDIITDLTFGEPLYCLRDKDYHPWVNMVFASAKAISLLVAKRNFPIFAYYDRIKGIFCPKPDAIKQRKKFFELATQKVTNRLERETMRPDFMSYVVKSQAIEAKALTREEIDTNAVLFLVAGSETTATMLSGTTYLLLKNPAVYAKLVHEIRSRFNTQSDITFDEVNKLDYMIACLQEGLRYYPPAPTGFPRVVPQGGDTISGHYIPEGTSVYVSQYAASHSESNWTDPEAYAPERWLGDKRYKDDKRTAINPFSFGPRNCLGKNLAYAEMRLILAKVLFNFDLELVDKSADWIKQQKVFVLWEKGSLMVKLNPVQR</sequence>
<comment type="cofactor">
    <cofactor evidence="1 12">
        <name>heme</name>
        <dbReference type="ChEBI" id="CHEBI:30413"/>
    </cofactor>
</comment>
<evidence type="ECO:0000256" key="8">
    <source>
        <dbReference type="ARBA" id="ARBA00023002"/>
    </source>
</evidence>
<keyword evidence="10 13" id="KW-0503">Monooxygenase</keyword>
<evidence type="ECO:0000256" key="2">
    <source>
        <dbReference type="ARBA" id="ARBA00004167"/>
    </source>
</evidence>
<dbReference type="PANTHER" id="PTHR24305:SF210">
    <property type="entry name" value="CYTOCHROME P450 MONOOXYGENASE ASQL-RELATED"/>
    <property type="match status" value="1"/>
</dbReference>
<dbReference type="PROSITE" id="PS00086">
    <property type="entry name" value="CYTOCHROME_P450"/>
    <property type="match status" value="1"/>
</dbReference>
<name>A0A7C8MG50_9PLEO</name>
<dbReference type="GO" id="GO:0009403">
    <property type="term" value="P:toxin biosynthetic process"/>
    <property type="evidence" value="ECO:0007669"/>
    <property type="project" value="UniProtKB-ARBA"/>
</dbReference>
<gene>
    <name evidence="15" type="ORF">BDV95DRAFT_651025</name>
</gene>
<evidence type="ECO:0000256" key="10">
    <source>
        <dbReference type="ARBA" id="ARBA00023033"/>
    </source>
</evidence>
<evidence type="ECO:0000256" key="6">
    <source>
        <dbReference type="ARBA" id="ARBA00022723"/>
    </source>
</evidence>
<dbReference type="InterPro" id="IPR002401">
    <property type="entry name" value="Cyt_P450_E_grp-I"/>
</dbReference>
<dbReference type="GO" id="GO:0004497">
    <property type="term" value="F:monooxygenase activity"/>
    <property type="evidence" value="ECO:0007669"/>
    <property type="project" value="UniProtKB-KW"/>
</dbReference>
<accession>A0A7C8MG50</accession>
<evidence type="ECO:0000256" key="7">
    <source>
        <dbReference type="ARBA" id="ARBA00022989"/>
    </source>
</evidence>
<dbReference type="InterPro" id="IPR050121">
    <property type="entry name" value="Cytochrome_P450_monoxygenase"/>
</dbReference>
<dbReference type="PRINTS" id="PR00385">
    <property type="entry name" value="P450"/>
</dbReference>
<evidence type="ECO:0000256" key="13">
    <source>
        <dbReference type="RuleBase" id="RU000461"/>
    </source>
</evidence>
<evidence type="ECO:0000256" key="4">
    <source>
        <dbReference type="ARBA" id="ARBA00022617"/>
    </source>
</evidence>
<dbReference type="GO" id="GO:0016705">
    <property type="term" value="F:oxidoreductase activity, acting on paired donors, with incorporation or reduction of molecular oxygen"/>
    <property type="evidence" value="ECO:0007669"/>
    <property type="project" value="InterPro"/>
</dbReference>
<evidence type="ECO:0000256" key="12">
    <source>
        <dbReference type="PIRSR" id="PIRSR602401-1"/>
    </source>
</evidence>
<dbReference type="CDD" id="cd11058">
    <property type="entry name" value="CYP60B-like"/>
    <property type="match status" value="1"/>
</dbReference>
<evidence type="ECO:0000256" key="14">
    <source>
        <dbReference type="SAM" id="Phobius"/>
    </source>
</evidence>
<comment type="caution">
    <text evidence="15">The sequence shown here is derived from an EMBL/GenBank/DDBJ whole genome shotgun (WGS) entry which is preliminary data.</text>
</comment>
<comment type="subcellular location">
    <subcellularLocation>
        <location evidence="2">Membrane</location>
        <topology evidence="2">Single-pass membrane protein</topology>
    </subcellularLocation>
</comment>
<organism evidence="15 16">
    <name type="scientific">Massariosphaeria phaeospora</name>
    <dbReference type="NCBI Taxonomy" id="100035"/>
    <lineage>
        <taxon>Eukaryota</taxon>
        <taxon>Fungi</taxon>
        <taxon>Dikarya</taxon>
        <taxon>Ascomycota</taxon>
        <taxon>Pezizomycotina</taxon>
        <taxon>Dothideomycetes</taxon>
        <taxon>Pleosporomycetidae</taxon>
        <taxon>Pleosporales</taxon>
        <taxon>Pleosporales incertae sedis</taxon>
        <taxon>Massariosphaeria</taxon>
    </lineage>
</organism>
<dbReference type="FunFam" id="1.10.630.10:FF:000047">
    <property type="entry name" value="Cytochrome P450 monooxygenase"/>
    <property type="match status" value="1"/>
</dbReference>
<reference evidence="15 16" key="1">
    <citation type="submission" date="2020-01" db="EMBL/GenBank/DDBJ databases">
        <authorList>
            <consortium name="DOE Joint Genome Institute"/>
            <person name="Haridas S."/>
            <person name="Albert R."/>
            <person name="Binder M."/>
            <person name="Bloem J."/>
            <person name="Labutti K."/>
            <person name="Salamov A."/>
            <person name="Andreopoulos B."/>
            <person name="Baker S.E."/>
            <person name="Barry K."/>
            <person name="Bills G."/>
            <person name="Bluhm B.H."/>
            <person name="Cannon C."/>
            <person name="Castanera R."/>
            <person name="Culley D.E."/>
            <person name="Daum C."/>
            <person name="Ezra D."/>
            <person name="Gonzalez J.B."/>
            <person name="Henrissat B."/>
            <person name="Kuo A."/>
            <person name="Liang C."/>
            <person name="Lipzen A."/>
            <person name="Lutzoni F."/>
            <person name="Magnuson J."/>
            <person name="Mondo S."/>
            <person name="Nolan M."/>
            <person name="Ohm R."/>
            <person name="Pangilinan J."/>
            <person name="Park H.-J.H."/>
            <person name="Ramirez L."/>
            <person name="Alfaro M."/>
            <person name="Sun H."/>
            <person name="Tritt A."/>
            <person name="Yoshinaga Y."/>
            <person name="Zwiers L.-H.L."/>
            <person name="Turgeon B.G."/>
            <person name="Goodwin S.B."/>
            <person name="Spatafora J.W."/>
            <person name="Crous P.W."/>
            <person name="Grigoriev I.V."/>
        </authorList>
    </citation>
    <scope>NUCLEOTIDE SEQUENCE [LARGE SCALE GENOMIC DNA]</scope>
    <source>
        <strain evidence="15 16">CBS 611.86</strain>
    </source>
</reference>
<evidence type="ECO:0000256" key="3">
    <source>
        <dbReference type="ARBA" id="ARBA00010617"/>
    </source>
</evidence>
<dbReference type="Pfam" id="PF00067">
    <property type="entry name" value="p450"/>
    <property type="match status" value="1"/>
</dbReference>
<dbReference type="AlphaFoldDB" id="A0A7C8MG50"/>
<dbReference type="SUPFAM" id="SSF48264">
    <property type="entry name" value="Cytochrome P450"/>
    <property type="match status" value="1"/>
</dbReference>
<dbReference type="InterPro" id="IPR017972">
    <property type="entry name" value="Cyt_P450_CS"/>
</dbReference>
<evidence type="ECO:0000256" key="1">
    <source>
        <dbReference type="ARBA" id="ARBA00001971"/>
    </source>
</evidence>
<keyword evidence="8 13" id="KW-0560">Oxidoreductase</keyword>
<dbReference type="GO" id="GO:0016020">
    <property type="term" value="C:membrane"/>
    <property type="evidence" value="ECO:0007669"/>
    <property type="project" value="UniProtKB-SubCell"/>
</dbReference>
<dbReference type="InterPro" id="IPR001128">
    <property type="entry name" value="Cyt_P450"/>
</dbReference>
<dbReference type="PANTHER" id="PTHR24305">
    <property type="entry name" value="CYTOCHROME P450"/>
    <property type="match status" value="1"/>
</dbReference>
<comment type="similarity">
    <text evidence="3 13">Belongs to the cytochrome P450 family.</text>
</comment>
<evidence type="ECO:0000313" key="16">
    <source>
        <dbReference type="Proteomes" id="UP000481861"/>
    </source>
</evidence>
<evidence type="ECO:0000313" key="15">
    <source>
        <dbReference type="EMBL" id="KAF2876719.1"/>
    </source>
</evidence>
<dbReference type="PRINTS" id="PR00463">
    <property type="entry name" value="EP450I"/>
</dbReference>
<keyword evidence="6 12" id="KW-0479">Metal-binding</keyword>
<keyword evidence="7 14" id="KW-1133">Transmembrane helix</keyword>
<keyword evidence="5 14" id="KW-0812">Transmembrane</keyword>
<dbReference type="EMBL" id="JAADJZ010000003">
    <property type="protein sequence ID" value="KAF2876719.1"/>
    <property type="molecule type" value="Genomic_DNA"/>
</dbReference>
<keyword evidence="16" id="KW-1185">Reference proteome</keyword>
<feature type="binding site" description="axial binding residue" evidence="12">
    <location>
        <position position="455"/>
    </location>
    <ligand>
        <name>heme</name>
        <dbReference type="ChEBI" id="CHEBI:30413"/>
    </ligand>
    <ligandPart>
        <name>Fe</name>
        <dbReference type="ChEBI" id="CHEBI:18248"/>
    </ligandPart>
</feature>
<evidence type="ECO:0000256" key="9">
    <source>
        <dbReference type="ARBA" id="ARBA00023004"/>
    </source>
</evidence>
<protein>
    <submittedName>
        <fullName evidence="15">Cytochrome P450 monooxygenase-like protein</fullName>
    </submittedName>
</protein>
<dbReference type="Gene3D" id="1.10.630.10">
    <property type="entry name" value="Cytochrome P450"/>
    <property type="match status" value="1"/>
</dbReference>